<dbReference type="Proteomes" id="UP001203761">
    <property type="component" value="Unassembled WGS sequence"/>
</dbReference>
<dbReference type="Pfam" id="PF01497">
    <property type="entry name" value="Peripla_BP_2"/>
    <property type="match status" value="1"/>
</dbReference>
<dbReference type="SUPFAM" id="SSF53807">
    <property type="entry name" value="Helical backbone' metal receptor"/>
    <property type="match status" value="1"/>
</dbReference>
<dbReference type="EMBL" id="JAKNCJ010000002">
    <property type="protein sequence ID" value="MCL6423178.1"/>
    <property type="molecule type" value="Genomic_DNA"/>
</dbReference>
<protein>
    <submittedName>
        <fullName evidence="7">ABC transporter substrate-binding protein</fullName>
    </submittedName>
</protein>
<dbReference type="PROSITE" id="PS51257">
    <property type="entry name" value="PROKAR_LIPOPROTEIN"/>
    <property type="match status" value="1"/>
</dbReference>
<sequence length="361" mass="36694">MTPRTTASGSLARRSLLGAGAAGMAALLAACTTGPSTGDSAGTAAGSSDGGAAAGSYPRTVKHALGETVIPAEPKRVVTISWVNPDVVLALGVVPVGVESVTWGGNDAKSTDWFDAELEKQGGTAPEQFSATDGIATDAIAALTPDLIVAAYSGLDAEQYAALEAIAPTLAYPEGSGPWSTSWQDSVTLVGEALAREDAAAALIEDVEGAMSTAAADNPALEGTTFIYGTIDPTAADQISIYTDADNRPKFLQQLGMVNAPVVTENQPADGAFFMSWSAEKADELVSDVLLSWFNDAAAVDAVVADPLLGQIPAIKNGTFVAQSDAAEVLSISAASPLSIPWAIENVVPEIVAAAQKSKSL</sequence>
<dbReference type="InterPro" id="IPR006311">
    <property type="entry name" value="TAT_signal"/>
</dbReference>
<dbReference type="PANTHER" id="PTHR30532">
    <property type="entry name" value="IRON III DICITRATE-BINDING PERIPLASMIC PROTEIN"/>
    <property type="match status" value="1"/>
</dbReference>
<dbReference type="PANTHER" id="PTHR30532:SF24">
    <property type="entry name" value="FERRIC ENTEROBACTIN-BINDING PERIPLASMIC PROTEIN FEPB"/>
    <property type="match status" value="1"/>
</dbReference>
<accession>A0ABT0QZT9</accession>
<dbReference type="InterPro" id="IPR051313">
    <property type="entry name" value="Bact_iron-sidero_bind"/>
</dbReference>
<reference evidence="7" key="1">
    <citation type="submission" date="2022-02" db="EMBL/GenBank/DDBJ databases">
        <authorList>
            <person name="Lee M."/>
            <person name="Kim S.-J."/>
            <person name="Jung M.-Y."/>
        </authorList>
    </citation>
    <scope>NUCLEOTIDE SEQUENCE</scope>
    <source>
        <strain evidence="7">JHP9</strain>
    </source>
</reference>
<evidence type="ECO:0000313" key="8">
    <source>
        <dbReference type="Proteomes" id="UP001203761"/>
    </source>
</evidence>
<dbReference type="InterPro" id="IPR002491">
    <property type="entry name" value="ABC_transptr_periplasmic_BD"/>
</dbReference>
<dbReference type="RefSeq" id="WP_249737267.1">
    <property type="nucleotide sequence ID" value="NZ_JAKNCJ010000002.1"/>
</dbReference>
<evidence type="ECO:0000256" key="5">
    <source>
        <dbReference type="SAM" id="SignalP"/>
    </source>
</evidence>
<keyword evidence="4 5" id="KW-0732">Signal</keyword>
<comment type="similarity">
    <text evidence="2">Belongs to the bacterial solute-binding protein 8 family.</text>
</comment>
<evidence type="ECO:0000256" key="4">
    <source>
        <dbReference type="ARBA" id="ARBA00022729"/>
    </source>
</evidence>
<organism evidence="7 8">
    <name type="scientific">Brachybacterium equifaecis</name>
    <dbReference type="NCBI Taxonomy" id="2910770"/>
    <lineage>
        <taxon>Bacteria</taxon>
        <taxon>Bacillati</taxon>
        <taxon>Actinomycetota</taxon>
        <taxon>Actinomycetes</taxon>
        <taxon>Micrococcales</taxon>
        <taxon>Dermabacteraceae</taxon>
        <taxon>Brachybacterium</taxon>
    </lineage>
</organism>
<dbReference type="Gene3D" id="3.40.50.1980">
    <property type="entry name" value="Nitrogenase molybdenum iron protein domain"/>
    <property type="match status" value="2"/>
</dbReference>
<dbReference type="PROSITE" id="PS50983">
    <property type="entry name" value="FE_B12_PBP"/>
    <property type="match status" value="1"/>
</dbReference>
<comment type="caution">
    <text evidence="7">The sequence shown here is derived from an EMBL/GenBank/DDBJ whole genome shotgun (WGS) entry which is preliminary data.</text>
</comment>
<dbReference type="PROSITE" id="PS51318">
    <property type="entry name" value="TAT"/>
    <property type="match status" value="1"/>
</dbReference>
<comment type="subcellular location">
    <subcellularLocation>
        <location evidence="1">Cell envelope</location>
    </subcellularLocation>
</comment>
<name>A0ABT0QZT9_9MICO</name>
<evidence type="ECO:0000256" key="3">
    <source>
        <dbReference type="ARBA" id="ARBA00022448"/>
    </source>
</evidence>
<evidence type="ECO:0000256" key="2">
    <source>
        <dbReference type="ARBA" id="ARBA00008814"/>
    </source>
</evidence>
<evidence type="ECO:0000313" key="7">
    <source>
        <dbReference type="EMBL" id="MCL6423178.1"/>
    </source>
</evidence>
<proteinExistence type="inferred from homology"/>
<keyword evidence="3" id="KW-0813">Transport</keyword>
<feature type="domain" description="Fe/B12 periplasmic-binding" evidence="6">
    <location>
        <begin position="76"/>
        <end position="355"/>
    </location>
</feature>
<evidence type="ECO:0000256" key="1">
    <source>
        <dbReference type="ARBA" id="ARBA00004196"/>
    </source>
</evidence>
<evidence type="ECO:0000259" key="6">
    <source>
        <dbReference type="PROSITE" id="PS50983"/>
    </source>
</evidence>
<gene>
    <name evidence="7" type="ORF">Bequi_07240</name>
</gene>
<feature type="chain" id="PRO_5046821083" evidence="5">
    <location>
        <begin position="30"/>
        <end position="361"/>
    </location>
</feature>
<feature type="signal peptide" evidence="5">
    <location>
        <begin position="1"/>
        <end position="29"/>
    </location>
</feature>
<keyword evidence="8" id="KW-1185">Reference proteome</keyword>